<reference evidence="7 8" key="1">
    <citation type="submission" date="2016-10" db="EMBL/GenBank/DDBJ databases">
        <authorList>
            <person name="de Groot N.N."/>
        </authorList>
    </citation>
    <scope>NUCLEOTIDE SEQUENCE [LARGE SCALE GENOMIC DNA]</scope>
    <source>
        <strain evidence="7 8">CGMCC 1.12097</strain>
    </source>
</reference>
<comment type="subcellular location">
    <subcellularLocation>
        <location evidence="5">Cell inner membrane</location>
        <topology evidence="5">Multi-pass membrane protein</topology>
    </subcellularLocation>
    <subcellularLocation>
        <location evidence="1">Membrane</location>
        <topology evidence="1">Multi-pass membrane protein</topology>
    </subcellularLocation>
</comment>
<evidence type="ECO:0000256" key="5">
    <source>
        <dbReference type="RuleBase" id="RU361157"/>
    </source>
</evidence>
<dbReference type="Proteomes" id="UP000198588">
    <property type="component" value="Unassembled WGS sequence"/>
</dbReference>
<proteinExistence type="inferred from homology"/>
<comment type="caution">
    <text evidence="5">Lacks conserved residue(s) required for the propagation of feature annotation.</text>
</comment>
<name>A0A1G5UZS1_9HYPH</name>
<evidence type="ECO:0000259" key="6">
    <source>
        <dbReference type="PROSITE" id="PS51012"/>
    </source>
</evidence>
<keyword evidence="2 5" id="KW-0812">Transmembrane</keyword>
<organism evidence="7 8">
    <name type="scientific">Mesorhizobium qingshengii</name>
    <dbReference type="NCBI Taxonomy" id="1165689"/>
    <lineage>
        <taxon>Bacteria</taxon>
        <taxon>Pseudomonadati</taxon>
        <taxon>Pseudomonadota</taxon>
        <taxon>Alphaproteobacteria</taxon>
        <taxon>Hyphomicrobiales</taxon>
        <taxon>Phyllobacteriaceae</taxon>
        <taxon>Mesorhizobium</taxon>
    </lineage>
</organism>
<dbReference type="InterPro" id="IPR047817">
    <property type="entry name" value="ABC2_TM_bact-type"/>
</dbReference>
<sequence>MACLIALGSGLFSTFSLIIACIVKTRERFMGIGQVLTMPIFFASNAIYPIDIMPSWLRTISLANPLTYQVDALRTLMLIGGQSKFGLAVDCSVLAAAFAVLVAIAARLYPRMTT</sequence>
<feature type="transmembrane region" description="Helical" evidence="5">
    <location>
        <begin position="87"/>
        <end position="109"/>
    </location>
</feature>
<gene>
    <name evidence="7" type="ORF">SAMN02927914_00051</name>
</gene>
<accession>A0A1G5UZS1</accession>
<dbReference type="PROSITE" id="PS51012">
    <property type="entry name" value="ABC_TM2"/>
    <property type="match status" value="1"/>
</dbReference>
<dbReference type="EMBL" id="FMXM01000002">
    <property type="protein sequence ID" value="SDA38606.1"/>
    <property type="molecule type" value="Genomic_DNA"/>
</dbReference>
<keyword evidence="5" id="KW-1003">Cell membrane</keyword>
<dbReference type="AlphaFoldDB" id="A0A1G5UZS1"/>
<dbReference type="GO" id="GO:0140359">
    <property type="term" value="F:ABC-type transporter activity"/>
    <property type="evidence" value="ECO:0007669"/>
    <property type="project" value="InterPro"/>
</dbReference>
<dbReference type="InterPro" id="IPR013525">
    <property type="entry name" value="ABC2_TM"/>
</dbReference>
<evidence type="ECO:0000256" key="3">
    <source>
        <dbReference type="ARBA" id="ARBA00022989"/>
    </source>
</evidence>
<protein>
    <recommendedName>
        <fullName evidence="5">Transport permease protein</fullName>
    </recommendedName>
</protein>
<keyword evidence="3 5" id="KW-1133">Transmembrane helix</keyword>
<dbReference type="PANTHER" id="PTHR43229">
    <property type="entry name" value="NODULATION PROTEIN J"/>
    <property type="match status" value="1"/>
</dbReference>
<dbReference type="STRING" id="1165689.SAMN02927914_00051"/>
<dbReference type="RefSeq" id="WP_280142497.1">
    <property type="nucleotide sequence ID" value="NZ_FMXM01000002.1"/>
</dbReference>
<dbReference type="PANTHER" id="PTHR43229:SF2">
    <property type="entry name" value="NODULATION PROTEIN J"/>
    <property type="match status" value="1"/>
</dbReference>
<dbReference type="Pfam" id="PF01061">
    <property type="entry name" value="ABC2_membrane"/>
    <property type="match status" value="1"/>
</dbReference>
<keyword evidence="4 5" id="KW-0472">Membrane</keyword>
<dbReference type="InterPro" id="IPR051784">
    <property type="entry name" value="Nod_factor_ABC_transporter"/>
</dbReference>
<feature type="domain" description="ABC transmembrane type-2" evidence="6">
    <location>
        <begin position="1"/>
        <end position="112"/>
    </location>
</feature>
<comment type="similarity">
    <text evidence="5">Belongs to the ABC-2 integral membrane protein family.</text>
</comment>
<evidence type="ECO:0000256" key="4">
    <source>
        <dbReference type="ARBA" id="ARBA00023136"/>
    </source>
</evidence>
<keyword evidence="5" id="KW-0813">Transport</keyword>
<dbReference type="GO" id="GO:0005886">
    <property type="term" value="C:plasma membrane"/>
    <property type="evidence" value="ECO:0007669"/>
    <property type="project" value="UniProtKB-SubCell"/>
</dbReference>
<evidence type="ECO:0000313" key="8">
    <source>
        <dbReference type="Proteomes" id="UP000198588"/>
    </source>
</evidence>
<evidence type="ECO:0000256" key="2">
    <source>
        <dbReference type="ARBA" id="ARBA00022692"/>
    </source>
</evidence>
<evidence type="ECO:0000313" key="7">
    <source>
        <dbReference type="EMBL" id="SDA38606.1"/>
    </source>
</evidence>
<evidence type="ECO:0000256" key="1">
    <source>
        <dbReference type="ARBA" id="ARBA00004141"/>
    </source>
</evidence>
<feature type="transmembrane region" description="Helical" evidence="5">
    <location>
        <begin position="30"/>
        <end position="48"/>
    </location>
</feature>